<dbReference type="Proteomes" id="UP000253845">
    <property type="component" value="Unassembled WGS sequence"/>
</dbReference>
<evidence type="ECO:0000256" key="5">
    <source>
        <dbReference type="ARBA" id="ARBA00044528"/>
    </source>
</evidence>
<evidence type="ECO:0000256" key="1">
    <source>
        <dbReference type="ARBA" id="ARBA00022603"/>
    </source>
</evidence>
<dbReference type="PANTHER" id="PTHR46402:SF2">
    <property type="entry name" value="HISTONE-LYSINE N-TRIMETHYLTRANSFERASE SMYD5"/>
    <property type="match status" value="1"/>
</dbReference>
<evidence type="ECO:0000256" key="6">
    <source>
        <dbReference type="ARBA" id="ARBA00048619"/>
    </source>
</evidence>
<protein>
    <recommendedName>
        <fullName evidence="5">Histone-lysine N-methyltransferase SET5</fullName>
    </recommendedName>
    <alternativeName>
        <fullName evidence="4">SET domain-containing protein 5</fullName>
    </alternativeName>
</protein>
<name>A0A370C8S7_ASPNG</name>
<reference evidence="9 10" key="1">
    <citation type="submission" date="2018-07" db="EMBL/GenBank/DDBJ databases">
        <title>Section-level genome sequencing of Aspergillus section Nigri to investigate inter- and intra-species variation.</title>
        <authorList>
            <consortium name="DOE Joint Genome Institute"/>
            <person name="Vesth T.C."/>
            <person name="Nybo J.L."/>
            <person name="Theobald S."/>
            <person name="Frisvad J.C."/>
            <person name="Larsen T.O."/>
            <person name="Nielsen K.F."/>
            <person name="Hoof J.B."/>
            <person name="Brandl J."/>
            <person name="Salamov A."/>
            <person name="Riley R."/>
            <person name="Gladden J.M."/>
            <person name="Phatale P."/>
            <person name="Nielsen M.T."/>
            <person name="Lyhne E.K."/>
            <person name="Kogle M.E."/>
            <person name="Strasser K."/>
            <person name="McDonnell E."/>
            <person name="Barry K."/>
            <person name="Clum A."/>
            <person name="Chen C."/>
            <person name="Nolan M."/>
            <person name="Sandor L."/>
            <person name="Kuo A."/>
            <person name="Lipzen A."/>
            <person name="Hainaut M."/>
            <person name="Drula E."/>
            <person name="Tsang A."/>
            <person name="Magnuson J.K."/>
            <person name="Henrissat B."/>
            <person name="Wiebenga A."/>
            <person name="Simmons B.A."/>
            <person name="Makela M.R."/>
            <person name="De vries R.P."/>
            <person name="Grigoriev I.V."/>
            <person name="Mortensen U.H."/>
            <person name="Baker S.E."/>
            <person name="Andersen M.R."/>
        </authorList>
    </citation>
    <scope>NUCLEOTIDE SEQUENCE [LARGE SCALE GENOMIC DNA]</scope>
    <source>
        <strain evidence="9 10">ATCC 13496</strain>
    </source>
</reference>
<dbReference type="Gene3D" id="2.170.270.10">
    <property type="entry name" value="SET domain"/>
    <property type="match status" value="1"/>
</dbReference>
<feature type="region of interest" description="Disordered" evidence="7">
    <location>
        <begin position="1"/>
        <end position="26"/>
    </location>
</feature>
<keyword evidence="2" id="KW-0808">Transferase</keyword>
<evidence type="ECO:0000256" key="2">
    <source>
        <dbReference type="ARBA" id="ARBA00022679"/>
    </source>
</evidence>
<dbReference type="InterPro" id="IPR046341">
    <property type="entry name" value="SET_dom_sf"/>
</dbReference>
<dbReference type="GO" id="GO:0042799">
    <property type="term" value="F:histone H4K20 methyltransferase activity"/>
    <property type="evidence" value="ECO:0007669"/>
    <property type="project" value="TreeGrafter"/>
</dbReference>
<keyword evidence="1" id="KW-0489">Methyltransferase</keyword>
<comment type="catalytic activity">
    <reaction evidence="6">
        <text>L-lysyl-[histone] + S-adenosyl-L-methionine = N(6)-methyl-L-lysyl-[histone] + S-adenosyl-L-homocysteine + H(+)</text>
        <dbReference type="Rhea" id="RHEA:10024"/>
        <dbReference type="Rhea" id="RHEA-COMP:9845"/>
        <dbReference type="Rhea" id="RHEA-COMP:9846"/>
        <dbReference type="ChEBI" id="CHEBI:15378"/>
        <dbReference type="ChEBI" id="CHEBI:29969"/>
        <dbReference type="ChEBI" id="CHEBI:57856"/>
        <dbReference type="ChEBI" id="CHEBI:59789"/>
        <dbReference type="ChEBI" id="CHEBI:61929"/>
    </reaction>
    <physiologicalReaction direction="left-to-right" evidence="6">
        <dbReference type="Rhea" id="RHEA:10025"/>
    </physiologicalReaction>
</comment>
<gene>
    <name evidence="9" type="ORF">M747DRAFT_114132</name>
</gene>
<accession>A0A370C8S7</accession>
<feature type="compositionally biased region" description="Acidic residues" evidence="7">
    <location>
        <begin position="7"/>
        <end position="16"/>
    </location>
</feature>
<evidence type="ECO:0000256" key="4">
    <source>
        <dbReference type="ARBA" id="ARBA00042380"/>
    </source>
</evidence>
<proteinExistence type="predicted"/>
<evidence type="ECO:0000256" key="7">
    <source>
        <dbReference type="SAM" id="MobiDB-lite"/>
    </source>
</evidence>
<sequence length="820" mass="94415">MSKRPYDDDDDDDGDDPFAFPPKPNLFDQTKWAPHVSIEDARIAHRFWSLPDTVLGDSLGEQPRYTRPRGADDNPAAHALARNVYDHLMHNERFLMPVNPTNWQREWTNSGLNNRVWSFNDIFEGQGLDLGDTTEGLNEVDGQLIRDMKALQLRAALGSRSLSTEGTVPVLRRRLQDYKRQVYHQYRALPRSDLSHWGIQRDNARKYAIEITDDDGIGALDMYTCAILASPYNPAYWLSRAYCHYQQAFFDLAIGDAYRAEYLCDVLYDTHRRSLQHGLYTRICHALEQHIMVQPRDSITGNLSAEATLLRRFNGVNFFTPTIRKATQHVLALSLMALQCWDDYKTKERLLRARMINVDRDLMPFQERRRVMEVVAAKAKTTKENTDYYYHESRAGNAPGDRIYPHDADDIDRAAVAFTDKATDIFITQNESIPWKKCKIAVSDDPSNTQLKVIATEDITKNEIIFVENPPIRGHLELPKLPIRGLELRCDNCQRGLPGGQLEKHAREFEQGNLREACKCITQPVPILFCPAPNDSDPTCAENAQARYHFQVCGEDWAWLHDAMRPIKVLDSEERPCYKYSCETQSTLLSLLLREIFDITLHRRETHDPNLMAHEIDELVALEGPRNWTNRRFPFSLTANVHIPFNILLQLGVDIFRDLSFDTWVIQLVLRKLTVNAIPCRSDRFKYTTIIKHKTFPKWEDELKIEDLPYFDPSFPKLYLYPGHSLFNHACRTNFNASWAPYGDENPNLMILWSFKDIKKGDEIRIPYFYPLDTGVSTSILERALGRPCNCGGPHLDAEYVPPPAPAKNKQSIGKKGKRS</sequence>
<organism evidence="9 10">
    <name type="scientific">Aspergillus niger ATCC 13496</name>
    <dbReference type="NCBI Taxonomy" id="1353008"/>
    <lineage>
        <taxon>Eukaryota</taxon>
        <taxon>Fungi</taxon>
        <taxon>Dikarya</taxon>
        <taxon>Ascomycota</taxon>
        <taxon>Pezizomycotina</taxon>
        <taxon>Eurotiomycetes</taxon>
        <taxon>Eurotiomycetidae</taxon>
        <taxon>Eurotiales</taxon>
        <taxon>Aspergillaceae</taxon>
        <taxon>Aspergillus</taxon>
        <taxon>Aspergillus subgen. Circumdati</taxon>
    </lineage>
</organism>
<evidence type="ECO:0000313" key="9">
    <source>
        <dbReference type="EMBL" id="RDH24205.1"/>
    </source>
</evidence>
<dbReference type="VEuPathDB" id="FungiDB:M747DRAFT_114132"/>
<dbReference type="InterPro" id="IPR001214">
    <property type="entry name" value="SET_dom"/>
</dbReference>
<keyword evidence="3" id="KW-0949">S-adenosyl-L-methionine</keyword>
<dbReference type="GO" id="GO:0032259">
    <property type="term" value="P:methylation"/>
    <property type="evidence" value="ECO:0007669"/>
    <property type="project" value="UniProtKB-KW"/>
</dbReference>
<dbReference type="EMBL" id="KZ851902">
    <property type="protein sequence ID" value="RDH24205.1"/>
    <property type="molecule type" value="Genomic_DNA"/>
</dbReference>
<evidence type="ECO:0000259" key="8">
    <source>
        <dbReference type="Pfam" id="PF00856"/>
    </source>
</evidence>
<dbReference type="GO" id="GO:0045814">
    <property type="term" value="P:negative regulation of gene expression, epigenetic"/>
    <property type="evidence" value="ECO:0007669"/>
    <property type="project" value="TreeGrafter"/>
</dbReference>
<dbReference type="PANTHER" id="PTHR46402">
    <property type="entry name" value="SET AND MYND DOMAIN-CONTAINING PROTEIN 5"/>
    <property type="match status" value="1"/>
</dbReference>
<feature type="domain" description="SET" evidence="8">
    <location>
        <begin position="453"/>
        <end position="768"/>
    </location>
</feature>
<dbReference type="SUPFAM" id="SSF82199">
    <property type="entry name" value="SET domain"/>
    <property type="match status" value="1"/>
</dbReference>
<feature type="region of interest" description="Disordered" evidence="7">
    <location>
        <begin position="800"/>
        <end position="820"/>
    </location>
</feature>
<evidence type="ECO:0000313" key="10">
    <source>
        <dbReference type="Proteomes" id="UP000253845"/>
    </source>
</evidence>
<dbReference type="Pfam" id="PF00856">
    <property type="entry name" value="SET"/>
    <property type="match status" value="1"/>
</dbReference>
<evidence type="ECO:0000256" key="3">
    <source>
        <dbReference type="ARBA" id="ARBA00022691"/>
    </source>
</evidence>
<dbReference type="AlphaFoldDB" id="A0A370C8S7"/>